<keyword evidence="5 11" id="KW-0808">Transferase</keyword>
<reference evidence="11 12" key="1">
    <citation type="submission" date="2018-06" db="EMBL/GenBank/DDBJ databases">
        <title>Extensive metabolic versatility and redundancy in microbially diverse, dynamic hydrothermal sediments.</title>
        <authorList>
            <person name="Dombrowski N."/>
            <person name="Teske A."/>
            <person name="Baker B.J."/>
        </authorList>
    </citation>
    <scope>NUCLEOTIDE SEQUENCE [LARGE SCALE GENOMIC DNA]</scope>
    <source>
        <strain evidence="11">B36_G15</strain>
    </source>
</reference>
<keyword evidence="3" id="KW-0963">Cytoplasm</keyword>
<keyword evidence="8" id="KW-1208">Phospholipid metabolism</keyword>
<comment type="caution">
    <text evidence="11">The sequence shown here is derived from an EMBL/GenBank/DDBJ whole genome shotgun (WGS) entry which is preliminary data.</text>
</comment>
<feature type="non-terminal residue" evidence="11">
    <location>
        <position position="136"/>
    </location>
</feature>
<evidence type="ECO:0000256" key="6">
    <source>
        <dbReference type="ARBA" id="ARBA00023098"/>
    </source>
</evidence>
<dbReference type="GO" id="GO:0008654">
    <property type="term" value="P:phospholipid biosynthetic process"/>
    <property type="evidence" value="ECO:0007669"/>
    <property type="project" value="UniProtKB-KW"/>
</dbReference>
<evidence type="ECO:0000256" key="3">
    <source>
        <dbReference type="ARBA" id="ARBA00022490"/>
    </source>
</evidence>
<dbReference type="Pfam" id="PF02504">
    <property type="entry name" value="FA_synthesis"/>
    <property type="match status" value="1"/>
</dbReference>
<dbReference type="PANTHER" id="PTHR30100:SF1">
    <property type="entry name" value="PHOSPHATE ACYLTRANSFERASE"/>
    <property type="match status" value="1"/>
</dbReference>
<dbReference type="Gene3D" id="3.40.718.10">
    <property type="entry name" value="Isopropylmalate Dehydrogenase"/>
    <property type="match status" value="1"/>
</dbReference>
<dbReference type="EC" id="2.3.1.274" evidence="9"/>
<evidence type="ECO:0000256" key="9">
    <source>
        <dbReference type="ARBA" id="ARBA00024069"/>
    </source>
</evidence>
<dbReference type="GO" id="GO:0005737">
    <property type="term" value="C:cytoplasm"/>
    <property type="evidence" value="ECO:0007669"/>
    <property type="project" value="UniProtKB-SubCell"/>
</dbReference>
<keyword evidence="11" id="KW-0012">Acyltransferase</keyword>
<evidence type="ECO:0000256" key="10">
    <source>
        <dbReference type="ARBA" id="ARBA00046608"/>
    </source>
</evidence>
<evidence type="ECO:0000256" key="2">
    <source>
        <dbReference type="ARBA" id="ARBA00004496"/>
    </source>
</evidence>
<dbReference type="GO" id="GO:0006633">
    <property type="term" value="P:fatty acid biosynthetic process"/>
    <property type="evidence" value="ECO:0007669"/>
    <property type="project" value="InterPro"/>
</dbReference>
<sequence>MRIGLDLHGTDFAPKAELETLRMLKLEPMEGGDIVPIGKVGLESEVRALGYPFVIAEDVVGMHEIPSVAVRRKPRSTIGIGMELLKRGEIDAFVSAGNTTAVLASAIFDLGRIRGIKRPALATIYPVADTPVLLVD</sequence>
<dbReference type="EMBL" id="QNBE01000089">
    <property type="protein sequence ID" value="RKX69374.1"/>
    <property type="molecule type" value="Genomic_DNA"/>
</dbReference>
<evidence type="ECO:0000256" key="1">
    <source>
        <dbReference type="ARBA" id="ARBA00001232"/>
    </source>
</evidence>
<comment type="catalytic activity">
    <reaction evidence="1">
        <text>a fatty acyl-[ACP] + phosphate = an acyl phosphate + holo-[ACP]</text>
        <dbReference type="Rhea" id="RHEA:42292"/>
        <dbReference type="Rhea" id="RHEA-COMP:9685"/>
        <dbReference type="Rhea" id="RHEA-COMP:14125"/>
        <dbReference type="ChEBI" id="CHEBI:43474"/>
        <dbReference type="ChEBI" id="CHEBI:59918"/>
        <dbReference type="ChEBI" id="CHEBI:64479"/>
        <dbReference type="ChEBI" id="CHEBI:138651"/>
        <dbReference type="EC" id="2.3.1.274"/>
    </reaction>
</comment>
<dbReference type="InterPro" id="IPR012281">
    <property type="entry name" value="Phospholipid_synth_PlsX-like"/>
</dbReference>
<comment type="subcellular location">
    <subcellularLocation>
        <location evidence="2">Cytoplasm</location>
    </subcellularLocation>
</comment>
<proteinExistence type="predicted"/>
<keyword evidence="4" id="KW-0444">Lipid biosynthesis</keyword>
<dbReference type="PANTHER" id="PTHR30100">
    <property type="entry name" value="FATTY ACID/PHOSPHOLIPID SYNTHESIS PROTEIN PLSX"/>
    <property type="match status" value="1"/>
</dbReference>
<keyword evidence="6" id="KW-0443">Lipid metabolism</keyword>
<dbReference type="AlphaFoldDB" id="A0A660SF03"/>
<dbReference type="Proteomes" id="UP000268469">
    <property type="component" value="Unassembled WGS sequence"/>
</dbReference>
<name>A0A660SF03_UNCW3</name>
<organism evidence="11 12">
    <name type="scientific">candidate division WOR-3 bacterium</name>
    <dbReference type="NCBI Taxonomy" id="2052148"/>
    <lineage>
        <taxon>Bacteria</taxon>
        <taxon>Bacteria division WOR-3</taxon>
    </lineage>
</organism>
<evidence type="ECO:0000256" key="4">
    <source>
        <dbReference type="ARBA" id="ARBA00022516"/>
    </source>
</evidence>
<dbReference type="InterPro" id="IPR003664">
    <property type="entry name" value="FA_synthesis"/>
</dbReference>
<evidence type="ECO:0000313" key="11">
    <source>
        <dbReference type="EMBL" id="RKX69374.1"/>
    </source>
</evidence>
<evidence type="ECO:0000256" key="7">
    <source>
        <dbReference type="ARBA" id="ARBA00023209"/>
    </source>
</evidence>
<dbReference type="SUPFAM" id="SSF53659">
    <property type="entry name" value="Isocitrate/Isopropylmalate dehydrogenase-like"/>
    <property type="match status" value="1"/>
</dbReference>
<protein>
    <recommendedName>
        <fullName evidence="9">phosphate acyltransferase</fullName>
        <ecNumber evidence="9">2.3.1.274</ecNumber>
    </recommendedName>
</protein>
<keyword evidence="7" id="KW-0594">Phospholipid biosynthesis</keyword>
<comment type="subunit">
    <text evidence="10">Homodimer. Probably interacts with PlsY.</text>
</comment>
<evidence type="ECO:0000313" key="12">
    <source>
        <dbReference type="Proteomes" id="UP000268469"/>
    </source>
</evidence>
<evidence type="ECO:0000256" key="5">
    <source>
        <dbReference type="ARBA" id="ARBA00022679"/>
    </source>
</evidence>
<gene>
    <name evidence="11" type="ORF">DRP53_08425</name>
</gene>
<dbReference type="GO" id="GO:0043811">
    <property type="term" value="F:phosphate:acyl-[acyl carrier protein] acyltransferase activity"/>
    <property type="evidence" value="ECO:0007669"/>
    <property type="project" value="UniProtKB-EC"/>
</dbReference>
<accession>A0A660SF03</accession>
<evidence type="ECO:0000256" key="8">
    <source>
        <dbReference type="ARBA" id="ARBA00023264"/>
    </source>
</evidence>